<evidence type="ECO:0000256" key="1">
    <source>
        <dbReference type="ARBA" id="ARBA00001971"/>
    </source>
</evidence>
<dbReference type="GO" id="GO:0020037">
    <property type="term" value="F:heme binding"/>
    <property type="evidence" value="ECO:0007669"/>
    <property type="project" value="InterPro"/>
</dbReference>
<name>A0A6G1IMR9_9PLEO</name>
<evidence type="ECO:0000313" key="9">
    <source>
        <dbReference type="Proteomes" id="UP000799291"/>
    </source>
</evidence>
<dbReference type="InterPro" id="IPR017972">
    <property type="entry name" value="Cyt_P450_CS"/>
</dbReference>
<evidence type="ECO:0000256" key="7">
    <source>
        <dbReference type="RuleBase" id="RU000461"/>
    </source>
</evidence>
<evidence type="ECO:0000256" key="3">
    <source>
        <dbReference type="ARBA" id="ARBA00022617"/>
    </source>
</evidence>
<dbReference type="PRINTS" id="PR00465">
    <property type="entry name" value="EP450IV"/>
</dbReference>
<comment type="similarity">
    <text evidence="2 7">Belongs to the cytochrome P450 family.</text>
</comment>
<keyword evidence="5 6" id="KW-0408">Iron</keyword>
<dbReference type="PROSITE" id="PS00086">
    <property type="entry name" value="CYTOCHROME_P450"/>
    <property type="match status" value="1"/>
</dbReference>
<keyword evidence="4 6" id="KW-0479">Metal-binding</keyword>
<dbReference type="InterPro" id="IPR002403">
    <property type="entry name" value="Cyt_P450_E_grp-IV"/>
</dbReference>
<dbReference type="OrthoDB" id="1470350at2759"/>
<reference evidence="8" key="1">
    <citation type="journal article" date="2020" name="Stud. Mycol.">
        <title>101 Dothideomycetes genomes: a test case for predicting lifestyles and emergence of pathogens.</title>
        <authorList>
            <person name="Haridas S."/>
            <person name="Albert R."/>
            <person name="Binder M."/>
            <person name="Bloem J."/>
            <person name="Labutti K."/>
            <person name="Salamov A."/>
            <person name="Andreopoulos B."/>
            <person name="Baker S."/>
            <person name="Barry K."/>
            <person name="Bills G."/>
            <person name="Bluhm B."/>
            <person name="Cannon C."/>
            <person name="Castanera R."/>
            <person name="Culley D."/>
            <person name="Daum C."/>
            <person name="Ezra D."/>
            <person name="Gonzalez J."/>
            <person name="Henrissat B."/>
            <person name="Kuo A."/>
            <person name="Liang C."/>
            <person name="Lipzen A."/>
            <person name="Lutzoni F."/>
            <person name="Magnuson J."/>
            <person name="Mondo S."/>
            <person name="Nolan M."/>
            <person name="Ohm R."/>
            <person name="Pangilinan J."/>
            <person name="Park H.-J."/>
            <person name="Ramirez L."/>
            <person name="Alfaro M."/>
            <person name="Sun H."/>
            <person name="Tritt A."/>
            <person name="Yoshinaga Y."/>
            <person name="Zwiers L.-H."/>
            <person name="Turgeon B."/>
            <person name="Goodwin S."/>
            <person name="Spatafora J."/>
            <person name="Crous P."/>
            <person name="Grigoriev I."/>
        </authorList>
    </citation>
    <scope>NUCLEOTIDE SEQUENCE</scope>
    <source>
        <strain evidence="8">CBS 122367</strain>
    </source>
</reference>
<dbReference type="SUPFAM" id="SSF48264">
    <property type="entry name" value="Cytochrome P450"/>
    <property type="match status" value="1"/>
</dbReference>
<sequence length="469" mass="52797">MAFFNDSHAVIQSGIANSPNRAPFKVTLAGQGFYIVTNPQDVAQVYKNTVTLSFHVFIEDLMLSCGTSPEVVRKMTTTPPPYLPDSKESGLNPQKKSLIGLAVDFHHIQLLPGPKSQVGPITDTFLGYIHNLLQWTSLLRDDKMSSSITSDNKIHTSLYQFCGKVLVEAGTKVYWGEKLWNMTPDMLQTFEGLDKTMWKILFRYPERFSKDAIQARDGIVDLLTEYYALPKETRSDAAWFTQSLEAESRAIGLTEREMASAILIIYFVVNGNTYKFCFWALCHILSDPPLLSSIRSEVLAESNEHEPSMYHLLNKCPLLDSVLCEVLRIYTSSASMRFIDEDTVIGGKNLRKGNRIMLPYRALHENPEIYGSDSLDFKAGRFLKENGMRRNNSYRPFGGGATLCAGRFVAMKEVLRFIGTALWLYDIELETGVGGVKQSFPRVENKKPTFGVMAAFGDDDLRISIKQIL</sequence>
<dbReference type="PANTHER" id="PTHR24304:SF2">
    <property type="entry name" value="24-HYDROXYCHOLESTEROL 7-ALPHA-HYDROXYLASE"/>
    <property type="match status" value="1"/>
</dbReference>
<dbReference type="Gene3D" id="1.10.630.10">
    <property type="entry name" value="Cytochrome P450"/>
    <property type="match status" value="1"/>
</dbReference>
<keyword evidence="3 6" id="KW-0349">Heme</keyword>
<comment type="cofactor">
    <cofactor evidence="1 6">
        <name>heme</name>
        <dbReference type="ChEBI" id="CHEBI:30413"/>
    </cofactor>
</comment>
<dbReference type="InterPro" id="IPR036396">
    <property type="entry name" value="Cyt_P450_sf"/>
</dbReference>
<feature type="binding site" description="axial binding residue" evidence="6">
    <location>
        <position position="404"/>
    </location>
    <ligand>
        <name>heme</name>
        <dbReference type="ChEBI" id="CHEBI:30413"/>
    </ligand>
    <ligandPart>
        <name>Fe</name>
        <dbReference type="ChEBI" id="CHEBI:18248"/>
    </ligandPart>
</feature>
<dbReference type="InterPro" id="IPR001128">
    <property type="entry name" value="Cyt_P450"/>
</dbReference>
<gene>
    <name evidence="8" type="ORF">K458DRAFT_347473</name>
</gene>
<dbReference type="Proteomes" id="UP000799291">
    <property type="component" value="Unassembled WGS sequence"/>
</dbReference>
<keyword evidence="9" id="KW-1185">Reference proteome</keyword>
<accession>A0A6G1IMR9</accession>
<dbReference type="EMBL" id="MU005606">
    <property type="protein sequence ID" value="KAF2679169.1"/>
    <property type="molecule type" value="Genomic_DNA"/>
</dbReference>
<protein>
    <submittedName>
        <fullName evidence="8">Cytochrome P450</fullName>
    </submittedName>
</protein>
<keyword evidence="7" id="KW-0560">Oxidoreductase</keyword>
<organism evidence="8 9">
    <name type="scientific">Lentithecium fluviatile CBS 122367</name>
    <dbReference type="NCBI Taxonomy" id="1168545"/>
    <lineage>
        <taxon>Eukaryota</taxon>
        <taxon>Fungi</taxon>
        <taxon>Dikarya</taxon>
        <taxon>Ascomycota</taxon>
        <taxon>Pezizomycotina</taxon>
        <taxon>Dothideomycetes</taxon>
        <taxon>Pleosporomycetidae</taxon>
        <taxon>Pleosporales</taxon>
        <taxon>Massarineae</taxon>
        <taxon>Lentitheciaceae</taxon>
        <taxon>Lentithecium</taxon>
    </lineage>
</organism>
<evidence type="ECO:0000256" key="2">
    <source>
        <dbReference type="ARBA" id="ARBA00010617"/>
    </source>
</evidence>
<dbReference type="PANTHER" id="PTHR24304">
    <property type="entry name" value="CYTOCHROME P450 FAMILY 7"/>
    <property type="match status" value="1"/>
</dbReference>
<dbReference type="AlphaFoldDB" id="A0A6G1IMR9"/>
<dbReference type="GO" id="GO:0016705">
    <property type="term" value="F:oxidoreductase activity, acting on paired donors, with incorporation or reduction of molecular oxygen"/>
    <property type="evidence" value="ECO:0007669"/>
    <property type="project" value="InterPro"/>
</dbReference>
<dbReference type="CDD" id="cd11040">
    <property type="entry name" value="CYP7_CYP8-like"/>
    <property type="match status" value="1"/>
</dbReference>
<evidence type="ECO:0000256" key="6">
    <source>
        <dbReference type="PIRSR" id="PIRSR602403-1"/>
    </source>
</evidence>
<evidence type="ECO:0000256" key="4">
    <source>
        <dbReference type="ARBA" id="ARBA00022723"/>
    </source>
</evidence>
<dbReference type="InterPro" id="IPR050529">
    <property type="entry name" value="CYP450_sterol_14alpha_dmase"/>
</dbReference>
<evidence type="ECO:0000256" key="5">
    <source>
        <dbReference type="ARBA" id="ARBA00023004"/>
    </source>
</evidence>
<evidence type="ECO:0000313" key="8">
    <source>
        <dbReference type="EMBL" id="KAF2679169.1"/>
    </source>
</evidence>
<dbReference type="GO" id="GO:0008395">
    <property type="term" value="F:steroid hydroxylase activity"/>
    <property type="evidence" value="ECO:0007669"/>
    <property type="project" value="TreeGrafter"/>
</dbReference>
<keyword evidence="7" id="KW-0503">Monooxygenase</keyword>
<dbReference type="GO" id="GO:0005506">
    <property type="term" value="F:iron ion binding"/>
    <property type="evidence" value="ECO:0007669"/>
    <property type="project" value="InterPro"/>
</dbReference>
<dbReference type="Pfam" id="PF00067">
    <property type="entry name" value="p450"/>
    <property type="match status" value="1"/>
</dbReference>
<proteinExistence type="inferred from homology"/>